<feature type="chain" id="PRO_5016683842" evidence="1">
    <location>
        <begin position="23"/>
        <end position="115"/>
    </location>
</feature>
<keyword evidence="2" id="KW-0150">Chloroplast</keyword>
<name>A0A345UAN5_9FLOR</name>
<dbReference type="GeneID" id="37624200"/>
<gene>
    <name evidence="2" type="primary">orf115</name>
</gene>
<organism evidence="2">
    <name type="scientific">Melanthalia intermedia</name>
    <dbReference type="NCBI Taxonomy" id="172989"/>
    <lineage>
        <taxon>Eukaryota</taxon>
        <taxon>Rhodophyta</taxon>
        <taxon>Florideophyceae</taxon>
        <taxon>Rhodymeniophycidae</taxon>
        <taxon>Gracilariales</taxon>
        <taxon>Gracilariaceae</taxon>
        <taxon>Melanthalia</taxon>
    </lineage>
</organism>
<dbReference type="EMBL" id="MH396016">
    <property type="protein sequence ID" value="AXI97521.1"/>
    <property type="molecule type" value="Genomic_DNA"/>
</dbReference>
<dbReference type="RefSeq" id="YP_009511644.1">
    <property type="nucleotide sequence ID" value="NC_039145.1"/>
</dbReference>
<reference evidence="2" key="1">
    <citation type="submission" date="2018-05" db="EMBL/GenBank/DDBJ databases">
        <title>Organellar genomes of Gracilariaceae.</title>
        <authorList>
            <person name="Iha C."/>
            <person name="Oliveira M.C."/>
        </authorList>
    </citation>
    <scope>NUCLEOTIDE SEQUENCE</scope>
</reference>
<accession>A0A345UAN5</accession>
<proteinExistence type="predicted"/>
<evidence type="ECO:0000256" key="1">
    <source>
        <dbReference type="SAM" id="SignalP"/>
    </source>
</evidence>
<evidence type="ECO:0000313" key="2">
    <source>
        <dbReference type="EMBL" id="AXI97521.1"/>
    </source>
</evidence>
<protein>
    <submittedName>
        <fullName evidence="2">Uncharacterized protein</fullName>
    </submittedName>
</protein>
<feature type="signal peptide" evidence="1">
    <location>
        <begin position="1"/>
        <end position="22"/>
    </location>
</feature>
<keyword evidence="1" id="KW-0732">Signal</keyword>
<sequence length="115" mass="13289">MNMLKTLFVSIILANPFQVCKISTFNKYDLTDFSLHPPGYDNLRPESSIIQTILVKTADHLENQLTDNDPENELQQDEEDIRLISNLKDKVFPKDGSFYSKRRKVNDSNSKIVIE</sequence>
<keyword evidence="2" id="KW-0934">Plastid</keyword>
<dbReference type="AlphaFoldDB" id="A0A345UAN5"/>
<geneLocation type="chloroplast" evidence="2"/>